<keyword evidence="2" id="KW-0456">Lyase</keyword>
<dbReference type="PANTHER" id="PTHR43130">
    <property type="entry name" value="ARAC-FAMILY TRANSCRIPTIONAL REGULATOR"/>
    <property type="match status" value="1"/>
</dbReference>
<evidence type="ECO:0000259" key="1">
    <source>
        <dbReference type="Pfam" id="PF01965"/>
    </source>
</evidence>
<proteinExistence type="predicted"/>
<dbReference type="CDD" id="cd03139">
    <property type="entry name" value="GATase1_PfpI_2"/>
    <property type="match status" value="1"/>
</dbReference>
<evidence type="ECO:0000313" key="2">
    <source>
        <dbReference type="EMBL" id="MDO6423392.1"/>
    </source>
</evidence>
<accession>A0AAW7X718</accession>
<dbReference type="Proteomes" id="UP001169760">
    <property type="component" value="Unassembled WGS sequence"/>
</dbReference>
<name>A0AAW7X718_9GAMM</name>
<dbReference type="InterPro" id="IPR002818">
    <property type="entry name" value="DJ-1/PfpI"/>
</dbReference>
<sequence length="228" mass="24656">METSTVYNIVIPIYEGVDLLDVTVPYEVFNWVQTRDKKPATKVYLVGQSGAAVKTRDGFTITPECSFEQFENASITCNLIWVPGGDPANLEAQMKNTSYTNFIIGLSKNADYVTSVCEGALLLANAGLLTHYKATTHWAFIPCLKSYPGIYVQENVRFVVDGNRVTGGGVSSGLDECFELIILIFGQAAAEAVQKTIQYYPDPPLKGKVPKASACPSEGLLHGGLCSG</sequence>
<comment type="caution">
    <text evidence="2">The sequence shown here is derived from an EMBL/GenBank/DDBJ whole genome shotgun (WGS) entry which is preliminary data.</text>
</comment>
<dbReference type="EC" id="4.2.1.-" evidence="2"/>
<reference evidence="2" key="1">
    <citation type="submission" date="2023-07" db="EMBL/GenBank/DDBJ databases">
        <title>Genome content predicts the carbon catabolic preferences of heterotrophic bacteria.</title>
        <authorList>
            <person name="Gralka M."/>
        </authorList>
    </citation>
    <scope>NUCLEOTIDE SEQUENCE</scope>
    <source>
        <strain evidence="2">I3M17_2</strain>
    </source>
</reference>
<evidence type="ECO:0000313" key="3">
    <source>
        <dbReference type="Proteomes" id="UP001169760"/>
    </source>
</evidence>
<dbReference type="InterPro" id="IPR052158">
    <property type="entry name" value="INH-QAR"/>
</dbReference>
<organism evidence="2 3">
    <name type="scientific">Saccharophagus degradans</name>
    <dbReference type="NCBI Taxonomy" id="86304"/>
    <lineage>
        <taxon>Bacteria</taxon>
        <taxon>Pseudomonadati</taxon>
        <taxon>Pseudomonadota</taxon>
        <taxon>Gammaproteobacteria</taxon>
        <taxon>Cellvibrionales</taxon>
        <taxon>Cellvibrionaceae</taxon>
        <taxon>Saccharophagus</taxon>
    </lineage>
</organism>
<feature type="domain" description="DJ-1/PfpI" evidence="1">
    <location>
        <begin position="9"/>
        <end position="180"/>
    </location>
</feature>
<dbReference type="PANTHER" id="PTHR43130:SF2">
    <property type="entry name" value="DJ-1_PFPI DOMAIN-CONTAINING PROTEIN"/>
    <property type="match status" value="1"/>
</dbReference>
<dbReference type="EMBL" id="JAUOPB010000009">
    <property type="protein sequence ID" value="MDO6423392.1"/>
    <property type="molecule type" value="Genomic_DNA"/>
</dbReference>
<dbReference type="GO" id="GO:0016829">
    <property type="term" value="F:lyase activity"/>
    <property type="evidence" value="ECO:0007669"/>
    <property type="project" value="UniProtKB-KW"/>
</dbReference>
<dbReference type="Pfam" id="PF01965">
    <property type="entry name" value="DJ-1_PfpI"/>
    <property type="match status" value="1"/>
</dbReference>
<protein>
    <submittedName>
        <fullName evidence="2">DJ-1/PfpI family protein</fullName>
        <ecNumber evidence="2">4.2.1.-</ecNumber>
    </submittedName>
</protein>
<gene>
    <name evidence="2" type="ORF">Q4521_13005</name>
</gene>
<dbReference type="AlphaFoldDB" id="A0AAW7X718"/>
<dbReference type="GO" id="GO:0006355">
    <property type="term" value="P:regulation of DNA-templated transcription"/>
    <property type="evidence" value="ECO:0007669"/>
    <property type="project" value="TreeGrafter"/>
</dbReference>
<dbReference type="RefSeq" id="WP_216065556.1">
    <property type="nucleotide sequence ID" value="NZ_JAHKPP010000043.1"/>
</dbReference>